<dbReference type="RefSeq" id="XP_028155260.1">
    <property type="nucleotide sequence ID" value="XM_028299459.1"/>
</dbReference>
<sequence>MARIPTTLVVTTTHDKNLPLEDLMVFVKHMFSYGVTDIRMSEDKILILLSYSPRAVTLKRTFNKMPVRYVRTKVENEKELSVLERLMNSYKFNIFDKDELAGPKKKLSITDIYSDDDAASITFLTYTPIVNKYLAYLFPL</sequence>
<reference evidence="1" key="1">
    <citation type="submission" date="2025-08" db="UniProtKB">
        <authorList>
            <consortium name="RefSeq"/>
        </authorList>
    </citation>
    <scope>IDENTIFICATION</scope>
    <source>
        <tissue evidence="1">Whole insect</tissue>
    </source>
</reference>
<proteinExistence type="predicted"/>
<protein>
    <submittedName>
        <fullName evidence="1">Uncharacterized protein LOC114349026</fullName>
    </submittedName>
</protein>
<organism evidence="1">
    <name type="scientific">Diabrotica virgifera virgifera</name>
    <name type="common">western corn rootworm</name>
    <dbReference type="NCBI Taxonomy" id="50390"/>
    <lineage>
        <taxon>Eukaryota</taxon>
        <taxon>Metazoa</taxon>
        <taxon>Ecdysozoa</taxon>
        <taxon>Arthropoda</taxon>
        <taxon>Hexapoda</taxon>
        <taxon>Insecta</taxon>
        <taxon>Pterygota</taxon>
        <taxon>Neoptera</taxon>
        <taxon>Endopterygota</taxon>
        <taxon>Coleoptera</taxon>
        <taxon>Polyphaga</taxon>
        <taxon>Cucujiformia</taxon>
        <taxon>Chrysomeloidea</taxon>
        <taxon>Chrysomelidae</taxon>
        <taxon>Galerucinae</taxon>
        <taxon>Diabroticina</taxon>
        <taxon>Diabroticites</taxon>
        <taxon>Diabrotica</taxon>
    </lineage>
</organism>
<name>A0A6P7HI00_DIAVI</name>
<accession>A0A6P7HI00</accession>
<evidence type="ECO:0000313" key="1">
    <source>
        <dbReference type="RefSeq" id="XP_028155260.1"/>
    </source>
</evidence>
<dbReference type="InParanoid" id="A0A6P7HI00"/>
<dbReference type="AlphaFoldDB" id="A0A6P7HI00"/>
<gene>
    <name evidence="1" type="primary">LOC114349026</name>
</gene>